<accession>A0A9R1U9L0</accession>
<dbReference type="AlphaFoldDB" id="A0A9R1U9L0"/>
<dbReference type="GeneID" id="105272121"/>
<evidence type="ECO:0000256" key="1">
    <source>
        <dbReference type="SAM" id="MobiDB-lite"/>
    </source>
</evidence>
<protein>
    <recommendedName>
        <fullName evidence="2">Mutator-like transposase domain-containing protein</fullName>
    </recommendedName>
</protein>
<dbReference type="Proteomes" id="UP000694866">
    <property type="component" value="Unplaced"/>
</dbReference>
<dbReference type="KEGG" id="fas:105272121"/>
<name>A0A9R1U9L0_9HYME</name>
<dbReference type="InterPro" id="IPR049012">
    <property type="entry name" value="Mutator_transp_dom"/>
</dbReference>
<evidence type="ECO:0000259" key="2">
    <source>
        <dbReference type="Pfam" id="PF20700"/>
    </source>
</evidence>
<dbReference type="OrthoDB" id="7698403at2759"/>
<dbReference type="Pfam" id="PF20700">
    <property type="entry name" value="Mutator"/>
    <property type="match status" value="1"/>
</dbReference>
<sequence length="179" mass="19720">MARAKANKKSDNPGVIGTTARESESGSAQDICSGRRIVDIPYLAEKLKCHSCQELLSLKNIEREKRMGLHSLFTIRCKKCLKTTIVSTGKTHTTRDSHQHADVNTKAILGTVHAGVGCTGLNKVLACLNVPTVSSNLFKRYEREVGPAIEESAKESCRRAAQEERKLVIENIDKLCDEL</sequence>
<proteinExistence type="predicted"/>
<feature type="domain" description="Mutator-like transposase" evidence="2">
    <location>
        <begin position="34"/>
        <end position="176"/>
    </location>
</feature>
<reference evidence="4" key="1">
    <citation type="submission" date="2025-08" db="UniProtKB">
        <authorList>
            <consortium name="RefSeq"/>
        </authorList>
    </citation>
    <scope>IDENTIFICATION</scope>
    <source>
        <strain evidence="4">USDA-PBARC FA_bdor</strain>
        <tissue evidence="4">Whole organism</tissue>
    </source>
</reference>
<evidence type="ECO:0000313" key="4">
    <source>
        <dbReference type="RefSeq" id="XP_011312338.1"/>
    </source>
</evidence>
<organism evidence="3 4">
    <name type="scientific">Fopius arisanus</name>
    <dbReference type="NCBI Taxonomy" id="64838"/>
    <lineage>
        <taxon>Eukaryota</taxon>
        <taxon>Metazoa</taxon>
        <taxon>Ecdysozoa</taxon>
        <taxon>Arthropoda</taxon>
        <taxon>Hexapoda</taxon>
        <taxon>Insecta</taxon>
        <taxon>Pterygota</taxon>
        <taxon>Neoptera</taxon>
        <taxon>Endopterygota</taxon>
        <taxon>Hymenoptera</taxon>
        <taxon>Apocrita</taxon>
        <taxon>Ichneumonoidea</taxon>
        <taxon>Braconidae</taxon>
        <taxon>Opiinae</taxon>
        <taxon>Fopius</taxon>
    </lineage>
</organism>
<keyword evidence="3" id="KW-1185">Reference proteome</keyword>
<evidence type="ECO:0000313" key="3">
    <source>
        <dbReference type="Proteomes" id="UP000694866"/>
    </source>
</evidence>
<feature type="region of interest" description="Disordered" evidence="1">
    <location>
        <begin position="1"/>
        <end position="22"/>
    </location>
</feature>
<dbReference type="RefSeq" id="XP_011312338.1">
    <property type="nucleotide sequence ID" value="XM_011314036.1"/>
</dbReference>
<gene>
    <name evidence="4" type="primary">LOC105272121</name>
</gene>